<protein>
    <submittedName>
        <fullName evidence="1">Uncharacterized protein</fullName>
    </submittedName>
</protein>
<gene>
    <name evidence="1" type="ORF">COX36_03625</name>
</gene>
<proteinExistence type="predicted"/>
<name>A0A2G9YXF1_9BACT</name>
<evidence type="ECO:0000313" key="2">
    <source>
        <dbReference type="Proteomes" id="UP000230273"/>
    </source>
</evidence>
<evidence type="ECO:0000313" key="1">
    <source>
        <dbReference type="EMBL" id="PIP23393.1"/>
    </source>
</evidence>
<reference evidence="1 2" key="1">
    <citation type="submission" date="2017-09" db="EMBL/GenBank/DDBJ databases">
        <title>Depth-based differentiation of microbial function through sediment-hosted aquifers and enrichment of novel symbionts in the deep terrestrial subsurface.</title>
        <authorList>
            <person name="Probst A.J."/>
            <person name="Ladd B."/>
            <person name="Jarett J.K."/>
            <person name="Geller-Mcgrath D.E."/>
            <person name="Sieber C.M."/>
            <person name="Emerson J.B."/>
            <person name="Anantharaman K."/>
            <person name="Thomas B.C."/>
            <person name="Malmstrom R."/>
            <person name="Stieglmeier M."/>
            <person name="Klingl A."/>
            <person name="Woyke T."/>
            <person name="Ryan C.M."/>
            <person name="Banfield J.F."/>
        </authorList>
    </citation>
    <scope>NUCLEOTIDE SEQUENCE [LARGE SCALE GENOMIC DNA]</scope>
    <source>
        <strain evidence="1">CG23_combo_of_CG06-09_8_20_14_all_38_19</strain>
    </source>
</reference>
<comment type="caution">
    <text evidence="1">The sequence shown here is derived from an EMBL/GenBank/DDBJ whole genome shotgun (WGS) entry which is preliminary data.</text>
</comment>
<sequence>MSLGVFFERLGNFGDQLVTNGISIESLRQEYGIDHKRIYPFANNHFLFCSDDSGTPCLTFDEFRSFRKELNNLPLSEDDKAFLNEYIEGRIRYYNSPRRGNCVALRGFPYYRMVQERDNTVLVRLLKQDLYLDAKTFNFLARLGYRVPKELSFMVVDHIKNAVFRIMYAYIAKSLSQKNFFHVEDWSLLDGLARLLWEILVHILLDDEYIILSQIRFDGLSEVLEKVSDGDFRRILELDSAKTLLRMATTYFQRYPDFDCCVDILYGGIEIGYALCAYGLFTRRPIPRFFVPAIFSLNRLKKGEIDQSILGEDGLIISGKLNEVIPGYFLEEISKIGRPKILVADNNITTGYSVRVLRDSLRKRFGFCELSVAEVNIQEIQRLCQGSPEANGRTIVLRGADLYQPPVGEYVTCFGLRDKSQVINRVKFILGCGDYT</sequence>
<dbReference type="EMBL" id="PCRP01000058">
    <property type="protein sequence ID" value="PIP23393.1"/>
    <property type="molecule type" value="Genomic_DNA"/>
</dbReference>
<dbReference type="AlphaFoldDB" id="A0A2G9YXF1"/>
<organism evidence="1 2">
    <name type="scientific">Candidatus Nealsonbacteria bacterium CG23_combo_of_CG06-09_8_20_14_all_38_19</name>
    <dbReference type="NCBI Taxonomy" id="1974721"/>
    <lineage>
        <taxon>Bacteria</taxon>
        <taxon>Candidatus Nealsoniibacteriota</taxon>
    </lineage>
</organism>
<dbReference type="Proteomes" id="UP000230273">
    <property type="component" value="Unassembled WGS sequence"/>
</dbReference>
<accession>A0A2G9YXF1</accession>